<evidence type="ECO:0000256" key="14">
    <source>
        <dbReference type="ARBA" id="ARBA00050912"/>
    </source>
</evidence>
<evidence type="ECO:0000256" key="17">
    <source>
        <dbReference type="SAM" id="MobiDB-lite"/>
    </source>
</evidence>
<keyword evidence="8" id="KW-0479">Metal-binding</keyword>
<keyword evidence="9" id="KW-0547">Nucleotide-binding</keyword>
<keyword evidence="12" id="KW-0067">ATP-binding</keyword>
<evidence type="ECO:0000256" key="13">
    <source>
        <dbReference type="ARBA" id="ARBA00029789"/>
    </source>
</evidence>
<feature type="compositionally biased region" description="Polar residues" evidence="17">
    <location>
        <begin position="323"/>
        <end position="339"/>
    </location>
</feature>
<dbReference type="FunFam" id="2.40.30.30:FF:000002">
    <property type="entry name" value="Riboflavin kinase, putative"/>
    <property type="match status" value="1"/>
</dbReference>
<feature type="region of interest" description="Disordered" evidence="17">
    <location>
        <begin position="278"/>
        <end position="342"/>
    </location>
</feature>
<evidence type="ECO:0000256" key="11">
    <source>
        <dbReference type="ARBA" id="ARBA00022833"/>
    </source>
</evidence>
<comment type="catalytic activity">
    <reaction evidence="14">
        <text>riboflavin + ATP = FMN + ADP + H(+)</text>
        <dbReference type="Rhea" id="RHEA:14357"/>
        <dbReference type="ChEBI" id="CHEBI:15378"/>
        <dbReference type="ChEBI" id="CHEBI:30616"/>
        <dbReference type="ChEBI" id="CHEBI:57986"/>
        <dbReference type="ChEBI" id="CHEBI:58210"/>
        <dbReference type="ChEBI" id="CHEBI:456216"/>
        <dbReference type="EC" id="2.7.1.26"/>
    </reaction>
    <physiologicalReaction direction="left-to-right" evidence="14">
        <dbReference type="Rhea" id="RHEA:14358"/>
    </physiologicalReaction>
</comment>
<dbReference type="InterPro" id="IPR023465">
    <property type="entry name" value="Riboflavin_kinase_dom_sf"/>
</dbReference>
<keyword evidence="6" id="KW-0288">FMN</keyword>
<keyword evidence="10" id="KW-0418">Kinase</keyword>
<evidence type="ECO:0000256" key="16">
    <source>
        <dbReference type="ARBA" id="ARBA00077632"/>
    </source>
</evidence>
<dbReference type="GO" id="GO:0009231">
    <property type="term" value="P:riboflavin biosynthetic process"/>
    <property type="evidence" value="ECO:0007669"/>
    <property type="project" value="InterPro"/>
</dbReference>
<protein>
    <recommendedName>
        <fullName evidence="4">Riboflavin kinase</fullName>
        <ecNumber evidence="3">2.7.1.26</ecNumber>
    </recommendedName>
    <alternativeName>
        <fullName evidence="16">ATP:riboflavin 5'-phosphotransferase</fullName>
    </alternativeName>
    <alternativeName>
        <fullName evidence="13">Flavokinase</fullName>
    </alternativeName>
</protein>
<feature type="region of interest" description="Disordered" evidence="17">
    <location>
        <begin position="234"/>
        <end position="265"/>
    </location>
</feature>
<comment type="cofactor">
    <cofactor evidence="1">
        <name>Zn(2+)</name>
        <dbReference type="ChEBI" id="CHEBI:29105"/>
    </cofactor>
</comment>
<evidence type="ECO:0000256" key="2">
    <source>
        <dbReference type="ARBA" id="ARBA00005201"/>
    </source>
</evidence>
<evidence type="ECO:0000256" key="15">
    <source>
        <dbReference type="ARBA" id="ARBA00054097"/>
    </source>
</evidence>
<feature type="domain" description="Riboflavin kinase" evidence="18">
    <location>
        <begin position="346"/>
        <end position="476"/>
    </location>
</feature>
<name>A0A8C0Q1P7_CANLF</name>
<evidence type="ECO:0000256" key="8">
    <source>
        <dbReference type="ARBA" id="ARBA00022723"/>
    </source>
</evidence>
<reference evidence="19" key="2">
    <citation type="submission" date="2025-08" db="UniProtKB">
        <authorList>
            <consortium name="Ensembl"/>
        </authorList>
    </citation>
    <scope>IDENTIFICATION</scope>
</reference>
<evidence type="ECO:0000256" key="4">
    <source>
        <dbReference type="ARBA" id="ARBA00017394"/>
    </source>
</evidence>
<keyword evidence="5" id="KW-0285">Flavoprotein</keyword>
<organism evidence="19 20">
    <name type="scientific">Canis lupus familiaris</name>
    <name type="common">Dog</name>
    <name type="synonym">Canis familiaris</name>
    <dbReference type="NCBI Taxonomy" id="9615"/>
    <lineage>
        <taxon>Eukaryota</taxon>
        <taxon>Metazoa</taxon>
        <taxon>Chordata</taxon>
        <taxon>Craniata</taxon>
        <taxon>Vertebrata</taxon>
        <taxon>Euteleostomi</taxon>
        <taxon>Mammalia</taxon>
        <taxon>Eutheria</taxon>
        <taxon>Laurasiatheria</taxon>
        <taxon>Carnivora</taxon>
        <taxon>Caniformia</taxon>
        <taxon>Canidae</taxon>
        <taxon>Canis</taxon>
    </lineage>
</organism>
<reference evidence="19" key="1">
    <citation type="submission" date="2018-10" db="EMBL/GenBank/DDBJ databases">
        <title>De novo assembly of a Great Dane genome.</title>
        <authorList>
            <person name="Kidd J.M."/>
            <person name="Pendleton A.L."/>
            <person name="Shen F."/>
            <person name="Emery S."/>
        </authorList>
    </citation>
    <scope>NUCLEOTIDE SEQUENCE [LARGE SCALE GENOMIC DNA]</scope>
    <source>
        <strain evidence="19">Great Dane</strain>
    </source>
</reference>
<evidence type="ECO:0000259" key="18">
    <source>
        <dbReference type="SMART" id="SM00904"/>
    </source>
</evidence>
<dbReference type="Pfam" id="PF01687">
    <property type="entry name" value="Flavokinase"/>
    <property type="match status" value="1"/>
</dbReference>
<feature type="compositionally biased region" description="Basic residues" evidence="17">
    <location>
        <begin position="166"/>
        <end position="182"/>
    </location>
</feature>
<evidence type="ECO:0000256" key="6">
    <source>
        <dbReference type="ARBA" id="ARBA00022643"/>
    </source>
</evidence>
<feature type="compositionally biased region" description="Low complexity" evidence="17">
    <location>
        <begin position="294"/>
        <end position="322"/>
    </location>
</feature>
<evidence type="ECO:0000256" key="9">
    <source>
        <dbReference type="ARBA" id="ARBA00022741"/>
    </source>
</evidence>
<dbReference type="GO" id="GO:0046872">
    <property type="term" value="F:metal ion binding"/>
    <property type="evidence" value="ECO:0007669"/>
    <property type="project" value="UniProtKB-KW"/>
</dbReference>
<evidence type="ECO:0000313" key="19">
    <source>
        <dbReference type="Ensembl" id="ENSCAFP00040006946.1"/>
    </source>
</evidence>
<feature type="compositionally biased region" description="Basic and acidic residues" evidence="17">
    <location>
        <begin position="121"/>
        <end position="134"/>
    </location>
</feature>
<dbReference type="Proteomes" id="UP000694542">
    <property type="component" value="Chromosome 1"/>
</dbReference>
<evidence type="ECO:0000256" key="5">
    <source>
        <dbReference type="ARBA" id="ARBA00022630"/>
    </source>
</evidence>
<evidence type="ECO:0000256" key="10">
    <source>
        <dbReference type="ARBA" id="ARBA00022777"/>
    </source>
</evidence>
<keyword evidence="7" id="KW-0808">Transferase</keyword>
<dbReference type="InterPro" id="IPR015865">
    <property type="entry name" value="Riboflavin_kinase_bac/euk"/>
</dbReference>
<dbReference type="PANTHER" id="PTHR22749">
    <property type="entry name" value="RIBOFLAVIN KINASE/FMN ADENYLYLTRANSFERASE"/>
    <property type="match status" value="1"/>
</dbReference>
<feature type="compositionally biased region" description="Gly residues" evidence="17">
    <location>
        <begin position="183"/>
        <end position="215"/>
    </location>
</feature>
<dbReference type="InterPro" id="IPR023468">
    <property type="entry name" value="Riboflavin_kinase"/>
</dbReference>
<comment type="function">
    <text evidence="15">Catalyzes the phosphorylation of riboflavin (vitamin B2) to form flavin-mononucleotide (FMN), hence rate-limiting enzyme in the synthesis of FAD. Essential for TNF-induced reactive oxygen species (ROS) production. Through its interaction with both TNFRSF1A and CYBA, physically and functionally couples TNFRSF1A to NADPH oxidase. TNF-activation of RFK may enhance the incorporation of FAD in NADPH oxidase, a critical step for the assembly and activation of NADPH oxidase.</text>
</comment>
<dbReference type="Gene3D" id="2.40.30.30">
    <property type="entry name" value="Riboflavin kinase-like"/>
    <property type="match status" value="1"/>
</dbReference>
<dbReference type="AlphaFoldDB" id="A0A8C0Q1P7"/>
<evidence type="ECO:0000256" key="1">
    <source>
        <dbReference type="ARBA" id="ARBA00001947"/>
    </source>
</evidence>
<dbReference type="EC" id="2.7.1.26" evidence="3"/>
<keyword evidence="11" id="KW-0862">Zinc</keyword>
<accession>A0A8C0Q1P7</accession>
<feature type="region of interest" description="Disordered" evidence="17">
    <location>
        <begin position="114"/>
        <end position="221"/>
    </location>
</feature>
<dbReference type="Ensembl" id="ENSCAFT00040007975.1">
    <property type="protein sequence ID" value="ENSCAFP00040006946.1"/>
    <property type="gene ID" value="ENSCAFG00040004173.1"/>
</dbReference>
<dbReference type="GO" id="GO:0008531">
    <property type="term" value="F:riboflavin kinase activity"/>
    <property type="evidence" value="ECO:0007669"/>
    <property type="project" value="UniProtKB-EC"/>
</dbReference>
<dbReference type="GO" id="GO:0005524">
    <property type="term" value="F:ATP binding"/>
    <property type="evidence" value="ECO:0007669"/>
    <property type="project" value="UniProtKB-KW"/>
</dbReference>
<dbReference type="UniPathway" id="UPA00276">
    <property type="reaction ID" value="UER00406"/>
</dbReference>
<comment type="pathway">
    <text evidence="2">Cofactor biosynthesis; FMN biosynthesis; FMN from riboflavin (ATP route): step 1/1.</text>
</comment>
<dbReference type="GO" id="GO:0009398">
    <property type="term" value="P:FMN biosynthetic process"/>
    <property type="evidence" value="ECO:0007669"/>
    <property type="project" value="UniProtKB-UniPathway"/>
</dbReference>
<evidence type="ECO:0000256" key="7">
    <source>
        <dbReference type="ARBA" id="ARBA00022679"/>
    </source>
</evidence>
<dbReference type="PANTHER" id="PTHR22749:SF6">
    <property type="entry name" value="RIBOFLAVIN KINASE"/>
    <property type="match status" value="1"/>
</dbReference>
<dbReference type="SUPFAM" id="SSF82114">
    <property type="entry name" value="Riboflavin kinase-like"/>
    <property type="match status" value="1"/>
</dbReference>
<feature type="compositionally biased region" description="Pro residues" evidence="17">
    <location>
        <begin position="236"/>
        <end position="250"/>
    </location>
</feature>
<dbReference type="SMART" id="SM00904">
    <property type="entry name" value="Flavokinase"/>
    <property type="match status" value="1"/>
</dbReference>
<evidence type="ECO:0000256" key="3">
    <source>
        <dbReference type="ARBA" id="ARBA00012105"/>
    </source>
</evidence>
<proteinExistence type="predicted"/>
<evidence type="ECO:0000313" key="20">
    <source>
        <dbReference type="Proteomes" id="UP000694542"/>
    </source>
</evidence>
<evidence type="ECO:0000256" key="12">
    <source>
        <dbReference type="ARBA" id="ARBA00022840"/>
    </source>
</evidence>
<sequence length="500" mass="53692">MGALNVAMIHRVEASGTGSEKIHLRQNKGNRSLLNMLQGSNEQDSTGEAVCKEVGGLRCCQLAPVTGAAAPSALTRIQLQATGSWLHPPRSGDLELEFCDLKGCLKNEWMTDDQRAGGYQEAKERRWRQDRNEQEEGESGAEGGPGRCFRSPEDDSGAPRPASAARRSRSAGRAGRRLRGRGRGLAGAGRGLAGRGRGLAGRGRGLAGRGYGGRAGSEARRPAEEVCAGLRRWAGPGPPTLTPRCSPPAPALTAAPRRPSRRGDAGFWSLAASAGRRREGLPAACRPRRRPLARPRSLPAVVGGPRPGRAPARVAPPAGEPGTASTAASPDPRTGSQPAPQAHGVMRHLPYFCRGQVVRGFGRGSKQLGIPTANFPEQVVDNLPADVSTGIYYGWASVGSGDVHKMVVSIGWNPYYKNTKKSMETHIIHTFKEDFYGEILNVAIVGYLRPEKNFDSLESLISAIQGDIEEAKKRLDLPEHLKFKEDNFFQVPKNKILNGH</sequence>